<dbReference type="EMBL" id="KZ825557">
    <property type="protein sequence ID" value="PYI28025.1"/>
    <property type="molecule type" value="Genomic_DNA"/>
</dbReference>
<gene>
    <name evidence="1" type="ORF">BP00DRAFT_275669</name>
</gene>
<proteinExistence type="predicted"/>
<accession>A0A2V5HU72</accession>
<protein>
    <submittedName>
        <fullName evidence="1">Uncharacterized protein</fullName>
    </submittedName>
</protein>
<dbReference type="AlphaFoldDB" id="A0A2V5HU72"/>
<evidence type="ECO:0000313" key="2">
    <source>
        <dbReference type="Proteomes" id="UP000248817"/>
    </source>
</evidence>
<sequence>MSHSSYPFKTIVTQSLASTRSKVHAYAFPFRQDSFLSLLTHPSNHPDLDSKQYLENNPRSATLRHRFWSCALATSPTAPVVLLVALTPASEDARAECGWRGKHCWAGGRPSSKVAGHMQ</sequence>
<name>A0A2V5HU72_9EURO</name>
<organism evidence="1 2">
    <name type="scientific">Aspergillus indologenus CBS 114.80</name>
    <dbReference type="NCBI Taxonomy" id="1450541"/>
    <lineage>
        <taxon>Eukaryota</taxon>
        <taxon>Fungi</taxon>
        <taxon>Dikarya</taxon>
        <taxon>Ascomycota</taxon>
        <taxon>Pezizomycotina</taxon>
        <taxon>Eurotiomycetes</taxon>
        <taxon>Eurotiomycetidae</taxon>
        <taxon>Eurotiales</taxon>
        <taxon>Aspergillaceae</taxon>
        <taxon>Aspergillus</taxon>
        <taxon>Aspergillus subgen. Circumdati</taxon>
    </lineage>
</organism>
<reference evidence="1 2" key="1">
    <citation type="submission" date="2018-02" db="EMBL/GenBank/DDBJ databases">
        <title>The genomes of Aspergillus section Nigri reveals drivers in fungal speciation.</title>
        <authorList>
            <consortium name="DOE Joint Genome Institute"/>
            <person name="Vesth T.C."/>
            <person name="Nybo J."/>
            <person name="Theobald S."/>
            <person name="Brandl J."/>
            <person name="Frisvad J.C."/>
            <person name="Nielsen K.F."/>
            <person name="Lyhne E.K."/>
            <person name="Kogle M.E."/>
            <person name="Kuo A."/>
            <person name="Riley R."/>
            <person name="Clum A."/>
            <person name="Nolan M."/>
            <person name="Lipzen A."/>
            <person name="Salamov A."/>
            <person name="Henrissat B."/>
            <person name="Wiebenga A."/>
            <person name="De vries R.P."/>
            <person name="Grigoriev I.V."/>
            <person name="Mortensen U.H."/>
            <person name="Andersen M.R."/>
            <person name="Baker S.E."/>
        </authorList>
    </citation>
    <scope>NUCLEOTIDE SEQUENCE [LARGE SCALE GENOMIC DNA]</scope>
    <source>
        <strain evidence="1 2">CBS 114.80</strain>
    </source>
</reference>
<keyword evidence="2" id="KW-1185">Reference proteome</keyword>
<evidence type="ECO:0000313" key="1">
    <source>
        <dbReference type="EMBL" id="PYI28025.1"/>
    </source>
</evidence>
<dbReference type="Proteomes" id="UP000248817">
    <property type="component" value="Unassembled WGS sequence"/>
</dbReference>